<dbReference type="AlphaFoldDB" id="A0A9D1WG74"/>
<evidence type="ECO:0000313" key="2">
    <source>
        <dbReference type="Proteomes" id="UP000886817"/>
    </source>
</evidence>
<organism evidence="1 2">
    <name type="scientific">Candidatus Blautia gallistercoris</name>
    <dbReference type="NCBI Taxonomy" id="2838490"/>
    <lineage>
        <taxon>Bacteria</taxon>
        <taxon>Bacillati</taxon>
        <taxon>Bacillota</taxon>
        <taxon>Clostridia</taxon>
        <taxon>Lachnospirales</taxon>
        <taxon>Lachnospiraceae</taxon>
        <taxon>Blautia</taxon>
    </lineage>
</organism>
<reference evidence="1" key="1">
    <citation type="journal article" date="2021" name="PeerJ">
        <title>Extensive microbial diversity within the chicken gut microbiome revealed by metagenomics and culture.</title>
        <authorList>
            <person name="Gilroy R."/>
            <person name="Ravi A."/>
            <person name="Getino M."/>
            <person name="Pursley I."/>
            <person name="Horton D.L."/>
            <person name="Alikhan N.F."/>
            <person name="Baker D."/>
            <person name="Gharbi K."/>
            <person name="Hall N."/>
            <person name="Watson M."/>
            <person name="Adriaenssens E.M."/>
            <person name="Foster-Nyarko E."/>
            <person name="Jarju S."/>
            <person name="Secka A."/>
            <person name="Antonio M."/>
            <person name="Oren A."/>
            <person name="Chaudhuri R.R."/>
            <person name="La Ragione R."/>
            <person name="Hildebrand F."/>
            <person name="Pallen M.J."/>
        </authorList>
    </citation>
    <scope>NUCLEOTIDE SEQUENCE</scope>
    <source>
        <strain evidence="1">ChiSjej1B19-8411</strain>
    </source>
</reference>
<gene>
    <name evidence="1" type="ORF">IAA45_01175</name>
</gene>
<sequence length="51" mass="5782">MAARNKKGFASKLAQVSYDHRKADQYLLKMKGSAEEMKGILEKLQVGKKKK</sequence>
<evidence type="ECO:0000313" key="1">
    <source>
        <dbReference type="EMBL" id="HIX58318.1"/>
    </source>
</evidence>
<dbReference type="Proteomes" id="UP000886817">
    <property type="component" value="Unassembled WGS sequence"/>
</dbReference>
<comment type="caution">
    <text evidence="1">The sequence shown here is derived from an EMBL/GenBank/DDBJ whole genome shotgun (WGS) entry which is preliminary data.</text>
</comment>
<accession>A0A9D1WG74</accession>
<name>A0A9D1WG74_9FIRM</name>
<protein>
    <submittedName>
        <fullName evidence="1">Uncharacterized protein</fullName>
    </submittedName>
</protein>
<dbReference type="EMBL" id="DXEX01000033">
    <property type="protein sequence ID" value="HIX58318.1"/>
    <property type="molecule type" value="Genomic_DNA"/>
</dbReference>
<reference evidence="1" key="2">
    <citation type="submission" date="2021-04" db="EMBL/GenBank/DDBJ databases">
        <authorList>
            <person name="Gilroy R."/>
        </authorList>
    </citation>
    <scope>NUCLEOTIDE SEQUENCE</scope>
    <source>
        <strain evidence="1">ChiSjej1B19-8411</strain>
    </source>
</reference>
<proteinExistence type="predicted"/>